<keyword evidence="2" id="KW-0378">Hydrolase</keyword>
<dbReference type="GO" id="GO:0004185">
    <property type="term" value="F:serine-type carboxypeptidase activity"/>
    <property type="evidence" value="ECO:0007669"/>
    <property type="project" value="InterPro"/>
</dbReference>
<keyword evidence="2" id="KW-0645">Protease</keyword>
<evidence type="ECO:0000256" key="1">
    <source>
        <dbReference type="SAM" id="MobiDB-lite"/>
    </source>
</evidence>
<accession>A0A7Z0ABF8</accession>
<dbReference type="GO" id="GO:0006508">
    <property type="term" value="P:proteolysis"/>
    <property type="evidence" value="ECO:0007669"/>
    <property type="project" value="InterPro"/>
</dbReference>
<dbReference type="InterPro" id="IPR001563">
    <property type="entry name" value="Peptidase_S10"/>
</dbReference>
<name>A0A7Z0ABF8_9MICO</name>
<dbReference type="SUPFAM" id="SSF53474">
    <property type="entry name" value="alpha/beta-Hydrolases"/>
    <property type="match status" value="1"/>
</dbReference>
<keyword evidence="3" id="KW-1185">Reference proteome</keyword>
<keyword evidence="2" id="KW-0121">Carboxypeptidase</keyword>
<reference evidence="2 3" key="1">
    <citation type="submission" date="2020-07" db="EMBL/GenBank/DDBJ databases">
        <title>Sequencing the genomes of 1000 actinobacteria strains.</title>
        <authorList>
            <person name="Klenk H.-P."/>
        </authorList>
    </citation>
    <scope>NUCLEOTIDE SEQUENCE [LARGE SCALE GENOMIC DNA]</scope>
    <source>
        <strain evidence="2 3">DSM 26341</strain>
    </source>
</reference>
<feature type="region of interest" description="Disordered" evidence="1">
    <location>
        <begin position="1"/>
        <end position="33"/>
    </location>
</feature>
<dbReference type="Pfam" id="PF00450">
    <property type="entry name" value="Peptidase_S10"/>
    <property type="match status" value="1"/>
</dbReference>
<sequence>MSDAAEQAGIDTSRNDKNGNDEPAPEATSPTDDVVTTRHVLTVDGEELAYTATAGRIVIREEEVADGVFRGVKPKAELFVVSYVADDTDTATRPVTFIFNGGPGSPSLWLHLGLFGPRRIVAGDVDDRVGAPFELADNPESLLAQSDLVFIDPLTTGYSRAADGVDQSRYHGYSSDRDLVGEVIRLWTSRNDRWLSPKFLAGESYGTLRAAALAGHLTRRHGMTFNGVVLLSSILNMGTAHFTAGNDAPYVFYLPTYAAMAHYHGKHPGRSLADVVAEAREFAEHEYAYALLAGNRLDDQSMHTVAGRLAALIGVDVDYVIRARLRVEHTHFFAELLRAEHKTIGRLDGRFVGDPEDLNAARSTVDPSYTAIQYPYTAAANHYYAAELGYRSDLPYEILTDRVHPWSYSEFENASATAADDLAYAMRTNPDLQVYVAYGYYDGATPFAAAEHVFANLAIPARLQANITGHYFESGHMMYIHDPARRAQSRQIADFVRGAGQKRVV</sequence>
<evidence type="ECO:0000313" key="3">
    <source>
        <dbReference type="Proteomes" id="UP000539111"/>
    </source>
</evidence>
<dbReference type="RefSeq" id="WP_179426748.1">
    <property type="nucleotide sequence ID" value="NZ_JACBZP010000001.1"/>
</dbReference>
<dbReference type="AlphaFoldDB" id="A0A7Z0ABF8"/>
<dbReference type="InterPro" id="IPR029058">
    <property type="entry name" value="AB_hydrolase_fold"/>
</dbReference>
<dbReference type="Gene3D" id="3.40.50.1820">
    <property type="entry name" value="alpha/beta hydrolase"/>
    <property type="match status" value="1"/>
</dbReference>
<protein>
    <submittedName>
        <fullName evidence="2">Carboxypeptidase C (Cathepsin A)</fullName>
    </submittedName>
</protein>
<comment type="caution">
    <text evidence="2">The sequence shown here is derived from an EMBL/GenBank/DDBJ whole genome shotgun (WGS) entry which is preliminary data.</text>
</comment>
<proteinExistence type="predicted"/>
<gene>
    <name evidence="2" type="ORF">BJY26_001341</name>
</gene>
<organism evidence="2 3">
    <name type="scientific">Spelaeicoccus albus</name>
    <dbReference type="NCBI Taxonomy" id="1280376"/>
    <lineage>
        <taxon>Bacteria</taxon>
        <taxon>Bacillati</taxon>
        <taxon>Actinomycetota</taxon>
        <taxon>Actinomycetes</taxon>
        <taxon>Micrococcales</taxon>
        <taxon>Brevibacteriaceae</taxon>
        <taxon>Spelaeicoccus</taxon>
    </lineage>
</organism>
<dbReference type="Proteomes" id="UP000539111">
    <property type="component" value="Unassembled WGS sequence"/>
</dbReference>
<dbReference type="EMBL" id="JACBZP010000001">
    <property type="protein sequence ID" value="NYI67035.1"/>
    <property type="molecule type" value="Genomic_DNA"/>
</dbReference>
<evidence type="ECO:0000313" key="2">
    <source>
        <dbReference type="EMBL" id="NYI67035.1"/>
    </source>
</evidence>